<gene>
    <name evidence="2" type="ORF">BFN67_18290</name>
</gene>
<dbReference type="AlphaFoldDB" id="A0A1V8RQE5"/>
<sequence length="107" mass="12240">MLLPIALLGMRRDKILNRVAAARKDGKDDEYGFGYARGWVDSDDGGKRRPQSEFILDRSMKERARYGDFELFDVCGGEGQFVRILRPAASRRLTSARWNPRLMMPSS</sequence>
<accession>A0A1V8RQE5</accession>
<organism evidence="2 3">
    <name type="scientific">Manganibacter manganicus</name>
    <dbReference type="NCBI Taxonomy" id="1873176"/>
    <lineage>
        <taxon>Bacteria</taxon>
        <taxon>Pseudomonadati</taxon>
        <taxon>Pseudomonadota</taxon>
        <taxon>Alphaproteobacteria</taxon>
        <taxon>Hyphomicrobiales</taxon>
        <taxon>Phyllobacteriaceae</taxon>
        <taxon>Manganibacter</taxon>
    </lineage>
</organism>
<protein>
    <submittedName>
        <fullName evidence="2">Uncharacterized protein</fullName>
    </submittedName>
</protein>
<keyword evidence="3" id="KW-1185">Reference proteome</keyword>
<evidence type="ECO:0000256" key="1">
    <source>
        <dbReference type="SAM" id="MobiDB-lite"/>
    </source>
</evidence>
<dbReference type="Proteomes" id="UP000191905">
    <property type="component" value="Unassembled WGS sequence"/>
</dbReference>
<feature type="compositionally biased region" description="Basic and acidic residues" evidence="1">
    <location>
        <begin position="44"/>
        <end position="53"/>
    </location>
</feature>
<comment type="caution">
    <text evidence="2">The sequence shown here is derived from an EMBL/GenBank/DDBJ whole genome shotgun (WGS) entry which is preliminary data.</text>
</comment>
<reference evidence="2 3" key="1">
    <citation type="journal article" date="2016" name="Int. J. Syst. Evol. Microbiol.">
        <title>Pseudaminobacter manganicus sp. nov., isolated from sludge of a manganese mine.</title>
        <authorList>
            <person name="Li J."/>
            <person name="Huang J."/>
            <person name="Liao S."/>
            <person name="Wang G."/>
        </authorList>
    </citation>
    <scope>NUCLEOTIDE SEQUENCE [LARGE SCALE GENOMIC DNA]</scope>
    <source>
        <strain evidence="2 3">JH-7</strain>
    </source>
</reference>
<evidence type="ECO:0000313" key="3">
    <source>
        <dbReference type="Proteomes" id="UP000191905"/>
    </source>
</evidence>
<proteinExistence type="predicted"/>
<dbReference type="EMBL" id="MDET01000016">
    <property type="protein sequence ID" value="OQM75388.1"/>
    <property type="molecule type" value="Genomic_DNA"/>
</dbReference>
<name>A0A1V8RQE5_9HYPH</name>
<feature type="region of interest" description="Disordered" evidence="1">
    <location>
        <begin position="28"/>
        <end position="53"/>
    </location>
</feature>
<evidence type="ECO:0000313" key="2">
    <source>
        <dbReference type="EMBL" id="OQM75388.1"/>
    </source>
</evidence>